<evidence type="ECO:0000313" key="2">
    <source>
        <dbReference type="EMBL" id="MCF6137884.1"/>
    </source>
</evidence>
<organism evidence="2 3">
    <name type="scientific">Pseudalkalibacillus berkeleyi</name>
    <dbReference type="NCBI Taxonomy" id="1069813"/>
    <lineage>
        <taxon>Bacteria</taxon>
        <taxon>Bacillati</taxon>
        <taxon>Bacillota</taxon>
        <taxon>Bacilli</taxon>
        <taxon>Bacillales</taxon>
        <taxon>Fictibacillaceae</taxon>
        <taxon>Pseudalkalibacillus</taxon>
    </lineage>
</organism>
<feature type="transmembrane region" description="Helical" evidence="1">
    <location>
        <begin position="21"/>
        <end position="42"/>
    </location>
</feature>
<dbReference type="Pfam" id="PF15980">
    <property type="entry name" value="ComGF"/>
    <property type="match status" value="1"/>
</dbReference>
<keyword evidence="1" id="KW-0812">Transmembrane</keyword>
<gene>
    <name evidence="2" type="ORF">L2716_09105</name>
</gene>
<dbReference type="EMBL" id="JAKIJS010000001">
    <property type="protein sequence ID" value="MCF6137884.1"/>
    <property type="molecule type" value="Genomic_DNA"/>
</dbReference>
<dbReference type="InterPro" id="IPR016977">
    <property type="entry name" value="ComGF"/>
</dbReference>
<sequence length="150" mass="16846">MGGHNQYAGKQNERGHTLLETMLSLIILLAIVSIVPHFYFVLFSTDEQVLYAQEVGIFFEQADKELQGSISAVVQSDKLYLEQQNGTIISYETNGNRIIRKVDGKGFEVILQHVQSVTFTSTNTTVSITVQIGEQSFTHQSILYQPYANQ</sequence>
<evidence type="ECO:0000256" key="1">
    <source>
        <dbReference type="SAM" id="Phobius"/>
    </source>
</evidence>
<dbReference type="RefSeq" id="WP_236333856.1">
    <property type="nucleotide sequence ID" value="NZ_JAKIJS010000001.1"/>
</dbReference>
<keyword evidence="1" id="KW-0472">Membrane</keyword>
<keyword evidence="3" id="KW-1185">Reference proteome</keyword>
<dbReference type="NCBIfam" id="NF041002">
    <property type="entry name" value="pilin_ComGF"/>
    <property type="match status" value="1"/>
</dbReference>
<proteinExistence type="predicted"/>
<protein>
    <submittedName>
        <fullName evidence="2">ComGF family competence protein</fullName>
    </submittedName>
</protein>
<keyword evidence="1" id="KW-1133">Transmembrane helix</keyword>
<accession>A0ABS9GYR4</accession>
<dbReference type="Proteomes" id="UP001649381">
    <property type="component" value="Unassembled WGS sequence"/>
</dbReference>
<reference evidence="2 3" key="1">
    <citation type="submission" date="2022-01" db="EMBL/GenBank/DDBJ databases">
        <title>Alkalihalobacillus sp. EGI L200015, a novel bacterium isolated from a salt lake sediment.</title>
        <authorList>
            <person name="Gao L."/>
            <person name="Fang B.-Z."/>
            <person name="Li W.-J."/>
        </authorList>
    </citation>
    <scope>NUCLEOTIDE SEQUENCE [LARGE SCALE GENOMIC DNA]</scope>
    <source>
        <strain evidence="2 3">KCTC 12718</strain>
    </source>
</reference>
<comment type="caution">
    <text evidence="2">The sequence shown here is derived from an EMBL/GenBank/DDBJ whole genome shotgun (WGS) entry which is preliminary data.</text>
</comment>
<evidence type="ECO:0000313" key="3">
    <source>
        <dbReference type="Proteomes" id="UP001649381"/>
    </source>
</evidence>
<name>A0ABS9GYR4_9BACL</name>